<dbReference type="Proteomes" id="UP001168877">
    <property type="component" value="Unassembled WGS sequence"/>
</dbReference>
<evidence type="ECO:0000256" key="1">
    <source>
        <dbReference type="ARBA" id="ARBA00005234"/>
    </source>
</evidence>
<feature type="domain" description="Ubiquitin-like protease family profile" evidence="4">
    <location>
        <begin position="36"/>
        <end position="92"/>
    </location>
</feature>
<comment type="caution">
    <text evidence="5">The sequence shown here is derived from an EMBL/GenBank/DDBJ whole genome shotgun (WGS) entry which is preliminary data.</text>
</comment>
<dbReference type="GO" id="GO:0008234">
    <property type="term" value="F:cysteine-type peptidase activity"/>
    <property type="evidence" value="ECO:0007669"/>
    <property type="project" value="InterPro"/>
</dbReference>
<comment type="similarity">
    <text evidence="1">Belongs to the peptidase C48 family.</text>
</comment>
<protein>
    <recommendedName>
        <fullName evidence="4">Ubiquitin-like protease family profile domain-containing protein</fullName>
    </recommendedName>
</protein>
<reference evidence="5" key="2">
    <citation type="submission" date="2023-06" db="EMBL/GenBank/DDBJ databases">
        <authorList>
            <person name="Swenson N.G."/>
            <person name="Wegrzyn J.L."/>
            <person name="Mcevoy S.L."/>
        </authorList>
    </citation>
    <scope>NUCLEOTIDE SEQUENCE</scope>
    <source>
        <strain evidence="5">NS2018</strain>
        <tissue evidence="5">Leaf</tissue>
    </source>
</reference>
<evidence type="ECO:0000313" key="6">
    <source>
        <dbReference type="Proteomes" id="UP001168877"/>
    </source>
</evidence>
<gene>
    <name evidence="5" type="ORF">LWI29_028780</name>
</gene>
<keyword evidence="2" id="KW-0645">Protease</keyword>
<evidence type="ECO:0000256" key="2">
    <source>
        <dbReference type="ARBA" id="ARBA00022670"/>
    </source>
</evidence>
<dbReference type="InterPro" id="IPR038765">
    <property type="entry name" value="Papain-like_cys_pep_sf"/>
</dbReference>
<proteinExistence type="inferred from homology"/>
<keyword evidence="3" id="KW-0378">Hydrolase</keyword>
<dbReference type="SUPFAM" id="SSF54001">
    <property type="entry name" value="Cysteine proteinases"/>
    <property type="match status" value="1"/>
</dbReference>
<dbReference type="AlphaFoldDB" id="A0AA39S174"/>
<dbReference type="GO" id="GO:0006508">
    <property type="term" value="P:proteolysis"/>
    <property type="evidence" value="ECO:0007669"/>
    <property type="project" value="UniProtKB-KW"/>
</dbReference>
<evidence type="ECO:0000313" key="5">
    <source>
        <dbReference type="EMBL" id="KAK0582713.1"/>
    </source>
</evidence>
<dbReference type="InterPro" id="IPR003653">
    <property type="entry name" value="Peptidase_C48_C"/>
</dbReference>
<dbReference type="EMBL" id="JAUESC010000384">
    <property type="protein sequence ID" value="KAK0582713.1"/>
    <property type="molecule type" value="Genomic_DNA"/>
</dbReference>
<sequence>MQLACLKYFLPSMLHVVDFHGHRRRRDMTYALSNRAFTFYYVSADRVPQQDTGGNCGSHTLRLIEYLAANRDTFDWSKNDMTTIREKMAVKVFCNSKD</sequence>
<evidence type="ECO:0000256" key="3">
    <source>
        <dbReference type="ARBA" id="ARBA00022801"/>
    </source>
</evidence>
<accession>A0AA39S174</accession>
<keyword evidence="6" id="KW-1185">Reference proteome</keyword>
<reference evidence="5" key="1">
    <citation type="journal article" date="2022" name="Plant J.">
        <title>Strategies of tolerance reflected in two North American maple genomes.</title>
        <authorList>
            <person name="McEvoy S.L."/>
            <person name="Sezen U.U."/>
            <person name="Trouern-Trend A."/>
            <person name="McMahon S.M."/>
            <person name="Schaberg P.G."/>
            <person name="Yang J."/>
            <person name="Wegrzyn J.L."/>
            <person name="Swenson N.G."/>
        </authorList>
    </citation>
    <scope>NUCLEOTIDE SEQUENCE</scope>
    <source>
        <strain evidence="5">NS2018</strain>
    </source>
</reference>
<dbReference type="Pfam" id="PF02902">
    <property type="entry name" value="Peptidase_C48"/>
    <property type="match status" value="1"/>
</dbReference>
<evidence type="ECO:0000259" key="4">
    <source>
        <dbReference type="Pfam" id="PF02902"/>
    </source>
</evidence>
<name>A0AA39S174_ACESA</name>
<organism evidence="5 6">
    <name type="scientific">Acer saccharum</name>
    <name type="common">Sugar maple</name>
    <dbReference type="NCBI Taxonomy" id="4024"/>
    <lineage>
        <taxon>Eukaryota</taxon>
        <taxon>Viridiplantae</taxon>
        <taxon>Streptophyta</taxon>
        <taxon>Embryophyta</taxon>
        <taxon>Tracheophyta</taxon>
        <taxon>Spermatophyta</taxon>
        <taxon>Magnoliopsida</taxon>
        <taxon>eudicotyledons</taxon>
        <taxon>Gunneridae</taxon>
        <taxon>Pentapetalae</taxon>
        <taxon>rosids</taxon>
        <taxon>malvids</taxon>
        <taxon>Sapindales</taxon>
        <taxon>Sapindaceae</taxon>
        <taxon>Hippocastanoideae</taxon>
        <taxon>Acereae</taxon>
        <taxon>Acer</taxon>
    </lineage>
</organism>
<dbReference type="Gene3D" id="3.40.395.10">
    <property type="entry name" value="Adenoviral Proteinase, Chain A"/>
    <property type="match status" value="1"/>
</dbReference>